<dbReference type="EMBL" id="SRYV01000007">
    <property type="protein sequence ID" value="TGY15771.1"/>
    <property type="molecule type" value="Genomic_DNA"/>
</dbReference>
<dbReference type="InterPro" id="IPR029132">
    <property type="entry name" value="CBAH/NAAA_C"/>
</dbReference>
<dbReference type="GO" id="GO:0045302">
    <property type="term" value="F:choloylglycine hydrolase activity"/>
    <property type="evidence" value="ECO:0007669"/>
    <property type="project" value="UniProtKB-EC"/>
</dbReference>
<evidence type="ECO:0000313" key="11">
    <source>
        <dbReference type="EMBL" id="TGY15771.1"/>
    </source>
</evidence>
<dbReference type="EC" id="3.5.1.24" evidence="5"/>
<evidence type="ECO:0000256" key="4">
    <source>
        <dbReference type="ARBA" id="ARBA00023098"/>
    </source>
</evidence>
<evidence type="ECO:0000256" key="1">
    <source>
        <dbReference type="ARBA" id="ARBA00004860"/>
    </source>
</evidence>
<comment type="caution">
    <text evidence="11">The sequence shown here is derived from an EMBL/GenBank/DDBJ whole genome shotgun (WGS) entry which is preliminary data.</text>
</comment>
<evidence type="ECO:0000259" key="10">
    <source>
        <dbReference type="Pfam" id="PF02275"/>
    </source>
</evidence>
<evidence type="ECO:0000256" key="6">
    <source>
        <dbReference type="ARBA" id="ARBA00044804"/>
    </source>
</evidence>
<dbReference type="PANTHER" id="PTHR35527:SF2">
    <property type="entry name" value="HYDROLASE"/>
    <property type="match status" value="1"/>
</dbReference>
<dbReference type="Pfam" id="PF02275">
    <property type="entry name" value="CBAH"/>
    <property type="match status" value="1"/>
</dbReference>
<dbReference type="InterPro" id="IPR029055">
    <property type="entry name" value="Ntn_hydrolases_N"/>
</dbReference>
<feature type="domain" description="Choloylglycine hydrolase/NAAA C-terminal" evidence="10">
    <location>
        <begin position="2"/>
        <end position="313"/>
    </location>
</feature>
<comment type="similarity">
    <text evidence="2">Belongs to the peptidase C59 family.</text>
</comment>
<dbReference type="Gene3D" id="3.60.60.10">
    <property type="entry name" value="Penicillin V Acylase, Chain A"/>
    <property type="match status" value="1"/>
</dbReference>
<sequence length="325" mass="37201">MCTSIIFSPNDHYFGRNFDYEMSFGQQVVVTPRNYEFKFRKMPTITTHYAMVGISAVRDDYPLYFDAANEKGLGMAGLNYAGNAYYPEKEEGKDNISPFEFIPWILGQCANLDEAKKLIDRIHLVHINFSEKLPLSPLHWLMADKSGKSIVIESDKDGLHVYDNPVGTLTNNPPFPKQLFNLNNYADVSPKMPTNRFSDKVNFDLYSRGLGSHNLPGGMDSESRFVRALFTKSNAPAADNEADNVNNYFHILHAVEQPKGLDEVGPNSFEYTIYSDCTNLEKGLFYYTTYNQRQITEVDMNKEDLEKDDLIIYPIEDKVEFNHEN</sequence>
<organism evidence="11 12">
    <name type="scientific">Lactobacillus intestinalis</name>
    <dbReference type="NCBI Taxonomy" id="151781"/>
    <lineage>
        <taxon>Bacteria</taxon>
        <taxon>Bacillati</taxon>
        <taxon>Bacillota</taxon>
        <taxon>Bacilli</taxon>
        <taxon>Lactobacillales</taxon>
        <taxon>Lactobacillaceae</taxon>
        <taxon>Lactobacillus</taxon>
    </lineage>
</organism>
<reference evidence="11 12" key="1">
    <citation type="submission" date="2019-04" db="EMBL/GenBank/DDBJ databases">
        <title>Microbes associate with the intestines of laboratory mice.</title>
        <authorList>
            <person name="Navarre W."/>
            <person name="Wong E."/>
            <person name="Huang K."/>
            <person name="Tropini C."/>
            <person name="Ng K."/>
            <person name="Yu B."/>
        </authorList>
    </citation>
    <scope>NUCLEOTIDE SEQUENCE [LARGE SCALE GENOMIC DNA]</scope>
    <source>
        <strain evidence="11 12">NM61_E11</strain>
    </source>
</reference>
<evidence type="ECO:0000313" key="12">
    <source>
        <dbReference type="Proteomes" id="UP000309117"/>
    </source>
</evidence>
<keyword evidence="3 11" id="KW-0378">Hydrolase</keyword>
<keyword evidence="4" id="KW-0443">Lipid metabolism</keyword>
<comment type="catalytic activity">
    <reaction evidence="8">
        <text>cholate + taurine = taurocholate + H2O</text>
        <dbReference type="Rhea" id="RHEA:47108"/>
        <dbReference type="ChEBI" id="CHEBI:15377"/>
        <dbReference type="ChEBI" id="CHEBI:29747"/>
        <dbReference type="ChEBI" id="CHEBI:36257"/>
        <dbReference type="ChEBI" id="CHEBI:507393"/>
    </reaction>
    <physiologicalReaction direction="right-to-left" evidence="8">
        <dbReference type="Rhea" id="RHEA:47110"/>
    </physiologicalReaction>
</comment>
<protein>
    <recommendedName>
        <fullName evidence="5">choloylglycine hydrolase</fullName>
        <ecNumber evidence="5">3.5.1.24</ecNumber>
    </recommendedName>
    <alternativeName>
        <fullName evidence="6">Bile salt hydrolase</fullName>
    </alternativeName>
    <alternativeName>
        <fullName evidence="7">Choloylglycine hydrolase</fullName>
    </alternativeName>
</protein>
<proteinExistence type="inferred from homology"/>
<dbReference type="CDD" id="cd00542">
    <property type="entry name" value="Ntn_PVA"/>
    <property type="match status" value="1"/>
</dbReference>
<dbReference type="Proteomes" id="UP000309117">
    <property type="component" value="Unassembled WGS sequence"/>
</dbReference>
<comment type="pathway">
    <text evidence="1">Lipid metabolism; bile acid biosynthesis.</text>
</comment>
<dbReference type="SUPFAM" id="SSF56235">
    <property type="entry name" value="N-terminal nucleophile aminohydrolases (Ntn hydrolases)"/>
    <property type="match status" value="1"/>
</dbReference>
<accession>A0A4S2BMC4</accession>
<dbReference type="InterPro" id="IPR047711">
    <property type="entry name" value="CBAH"/>
</dbReference>
<comment type="catalytic activity">
    <reaction evidence="9">
        <text>taurodeoxycholate + H2O = deoxycholate + taurine</text>
        <dbReference type="Rhea" id="RHEA:47556"/>
        <dbReference type="ChEBI" id="CHEBI:15377"/>
        <dbReference type="ChEBI" id="CHEBI:23614"/>
        <dbReference type="ChEBI" id="CHEBI:36261"/>
        <dbReference type="ChEBI" id="CHEBI:507393"/>
    </reaction>
    <physiologicalReaction direction="left-to-right" evidence="9">
        <dbReference type="Rhea" id="RHEA:47557"/>
    </physiologicalReaction>
</comment>
<evidence type="ECO:0000256" key="3">
    <source>
        <dbReference type="ARBA" id="ARBA00022801"/>
    </source>
</evidence>
<evidence type="ECO:0000256" key="9">
    <source>
        <dbReference type="ARBA" id="ARBA00048897"/>
    </source>
</evidence>
<dbReference type="PANTHER" id="PTHR35527">
    <property type="entry name" value="CHOLOYLGLYCINE HYDROLASE"/>
    <property type="match status" value="1"/>
</dbReference>
<gene>
    <name evidence="11" type="ORF">E5351_04630</name>
</gene>
<dbReference type="GO" id="GO:0006629">
    <property type="term" value="P:lipid metabolic process"/>
    <property type="evidence" value="ECO:0007669"/>
    <property type="project" value="UniProtKB-KW"/>
</dbReference>
<dbReference type="AlphaFoldDB" id="A0A4S2BMC4"/>
<dbReference type="NCBIfam" id="NF038245">
    <property type="entry name" value="bile_salt_hydro"/>
    <property type="match status" value="1"/>
</dbReference>
<dbReference type="RefSeq" id="WP_004045020.1">
    <property type="nucleotide sequence ID" value="NZ_AQFR02000003.1"/>
</dbReference>
<dbReference type="InterPro" id="IPR052193">
    <property type="entry name" value="Peptidase_C59"/>
</dbReference>
<name>A0A4S2BMC4_9LACO</name>
<evidence type="ECO:0000256" key="5">
    <source>
        <dbReference type="ARBA" id="ARBA00044769"/>
    </source>
</evidence>
<evidence type="ECO:0000256" key="8">
    <source>
        <dbReference type="ARBA" id="ARBA00047285"/>
    </source>
</evidence>
<evidence type="ECO:0000256" key="7">
    <source>
        <dbReference type="ARBA" id="ARBA00044806"/>
    </source>
</evidence>
<evidence type="ECO:0000256" key="2">
    <source>
        <dbReference type="ARBA" id="ARBA00006625"/>
    </source>
</evidence>